<dbReference type="Pfam" id="PF17103">
    <property type="entry name" value="Stealth_CR4"/>
    <property type="match status" value="1"/>
</dbReference>
<keyword evidence="2 8" id="KW-0808">Transferase</keyword>
<keyword evidence="9" id="KW-1185">Reference proteome</keyword>
<feature type="domain" description="Stealth protein CR3 conserved region 3" evidence="6">
    <location>
        <begin position="392"/>
        <end position="440"/>
    </location>
</feature>
<dbReference type="Proteomes" id="UP000017746">
    <property type="component" value="Chromosome"/>
</dbReference>
<accession>U5W1L5</accession>
<dbReference type="HOGENOM" id="CLU_033996_0_0_11"/>
<evidence type="ECO:0000256" key="1">
    <source>
        <dbReference type="ARBA" id="ARBA00007583"/>
    </source>
</evidence>
<dbReference type="GO" id="GO:0016772">
    <property type="term" value="F:transferase activity, transferring phosphorus-containing groups"/>
    <property type="evidence" value="ECO:0007669"/>
    <property type="project" value="InterPro"/>
</dbReference>
<dbReference type="EMBL" id="CP006272">
    <property type="protein sequence ID" value="AGZ41870.1"/>
    <property type="molecule type" value="Genomic_DNA"/>
</dbReference>
<evidence type="ECO:0000259" key="5">
    <source>
        <dbReference type="Pfam" id="PF17101"/>
    </source>
</evidence>
<organism evidence="8 9">
    <name type="scientific">Actinoplanes friuliensis DSM 7358</name>
    <dbReference type="NCBI Taxonomy" id="1246995"/>
    <lineage>
        <taxon>Bacteria</taxon>
        <taxon>Bacillati</taxon>
        <taxon>Actinomycetota</taxon>
        <taxon>Actinomycetes</taxon>
        <taxon>Micromonosporales</taxon>
        <taxon>Micromonosporaceae</taxon>
        <taxon>Actinoplanes</taxon>
    </lineage>
</organism>
<feature type="domain" description="Stealth protein CR1 conserved region 1" evidence="5">
    <location>
        <begin position="205"/>
        <end position="232"/>
    </location>
</feature>
<dbReference type="Pfam" id="PF17102">
    <property type="entry name" value="Stealth_CR3"/>
    <property type="match status" value="1"/>
</dbReference>
<dbReference type="AlphaFoldDB" id="U5W1L5"/>
<keyword evidence="3" id="KW-0270">Exopolysaccharide synthesis</keyword>
<dbReference type="InterPro" id="IPR031357">
    <property type="entry name" value="Stealth_CR3"/>
</dbReference>
<comment type="similarity">
    <text evidence="1">Belongs to the stealth family.</text>
</comment>
<gene>
    <name evidence="8" type="ORF">AFR_17960</name>
</gene>
<dbReference type="InterPro" id="IPR047141">
    <property type="entry name" value="Stealth"/>
</dbReference>
<evidence type="ECO:0000313" key="8">
    <source>
        <dbReference type="EMBL" id="AGZ41870.1"/>
    </source>
</evidence>
<evidence type="ECO:0000256" key="2">
    <source>
        <dbReference type="ARBA" id="ARBA00022679"/>
    </source>
</evidence>
<dbReference type="PATRIC" id="fig|1246995.3.peg.3643"/>
<dbReference type="STRING" id="1246995.AFR_17960"/>
<dbReference type="PANTHER" id="PTHR24045">
    <property type="match status" value="1"/>
</dbReference>
<evidence type="ECO:0000259" key="6">
    <source>
        <dbReference type="Pfam" id="PF17102"/>
    </source>
</evidence>
<evidence type="ECO:0000256" key="3">
    <source>
        <dbReference type="ARBA" id="ARBA00023169"/>
    </source>
</evidence>
<dbReference type="KEGG" id="afs:AFR_17960"/>
<proteinExistence type="inferred from homology"/>
<evidence type="ECO:0000259" key="7">
    <source>
        <dbReference type="Pfam" id="PF17103"/>
    </source>
</evidence>
<dbReference type="Pfam" id="PF17101">
    <property type="entry name" value="Stealth_CR1"/>
    <property type="match status" value="1"/>
</dbReference>
<dbReference type="InterPro" id="IPR031356">
    <property type="entry name" value="Stealth_CR4"/>
</dbReference>
<dbReference type="PANTHER" id="PTHR24045:SF0">
    <property type="entry name" value="N-ACETYLGLUCOSAMINE-1-PHOSPHOTRANSFERASE SUBUNITS ALPHA_BETA"/>
    <property type="match status" value="1"/>
</dbReference>
<feature type="domain" description="Stealth protein CR2 conserved region 2" evidence="4">
    <location>
        <begin position="242"/>
        <end position="347"/>
    </location>
</feature>
<feature type="domain" description="Stealth protein CR4 conserved region 4" evidence="7">
    <location>
        <begin position="468"/>
        <end position="513"/>
    </location>
</feature>
<sequence length="514" mass="57825">MADGRVRLTIDLVPRTVHVHAGLTPVQVRSRNLTAVTGALTAAGLEHFVVRGMEDCTPVVAVREDQRAGVLTALQELGRESAAYVAAVLPRPTARDLLGEAGNPGSWRKPGRARVLRLIWFRTDPSHRLVHDRDYGCDVEFWEPGDDGLLVAPRPNRVTSFVDVDAEPVEAPAEQFTRLGGDRQPLPPVRTRAEMTAVLPDDIVFPIDVVYTWVDGTDPEWQRRRAQVTGESYHEESASEARFLSRDELRYSLRSVHANAPWVRNIYLVTDDQTPEWLDTSRPNLHVVSHKEIFSDPSVLPVFNSHAIESQLHHIDGLAEHFIYFNDDMFIGRPLSPQAFFLANGLSRFFLSQGQVPLRPVAPGDTPVDAACKNNRRLLAAKFGVTITQVFQHVPYPLRRSVLSEIEAEFPQEWAATMGSRFRSQQDLSPVSNLHHYYAYHSGRALPGAVRYGYIQLAVPDLAARLSRVLARRDWDAFCLNDAYSTEEELAYQHAVLLPFLESYFPVPSPYERS</sequence>
<dbReference type="GO" id="GO:0000271">
    <property type="term" value="P:polysaccharide biosynthetic process"/>
    <property type="evidence" value="ECO:0007669"/>
    <property type="project" value="UniProtKB-KW"/>
</dbReference>
<dbReference type="InterPro" id="IPR021520">
    <property type="entry name" value="Stealth_CR2"/>
</dbReference>
<dbReference type="InterPro" id="IPR031358">
    <property type="entry name" value="Stealth_CR1"/>
</dbReference>
<protein>
    <submittedName>
        <fullName evidence="8">UDP-N-acetylglucosamine--lysosomal-enzyme N-acetylglucosamine phosphotransferase</fullName>
    </submittedName>
</protein>
<dbReference type="Pfam" id="PF11380">
    <property type="entry name" value="Stealth_CR2"/>
    <property type="match status" value="1"/>
</dbReference>
<reference evidence="8 9" key="1">
    <citation type="journal article" date="2014" name="J. Biotechnol.">
        <title>Complete genome sequence of the actinobacterium Actinoplanes friuliensis HAG 010964, producer of the lipopeptide antibiotic friulimycin.</title>
        <authorList>
            <person name="Ruckert C."/>
            <person name="Szczepanowski R."/>
            <person name="Albersmeier A."/>
            <person name="Goesmann A."/>
            <person name="Fischer N."/>
            <person name="Steinkamper A."/>
            <person name="Puhler A."/>
            <person name="Biener R."/>
            <person name="Schwartz D."/>
            <person name="Kalinowski J."/>
        </authorList>
    </citation>
    <scope>NUCLEOTIDE SEQUENCE [LARGE SCALE GENOMIC DNA]</scope>
    <source>
        <strain evidence="8 9">DSM 7358</strain>
    </source>
</reference>
<evidence type="ECO:0000259" key="4">
    <source>
        <dbReference type="Pfam" id="PF11380"/>
    </source>
</evidence>
<name>U5W1L5_9ACTN</name>
<dbReference type="OrthoDB" id="570545at2"/>
<dbReference type="eggNOG" id="COG0438">
    <property type="taxonomic scope" value="Bacteria"/>
</dbReference>
<dbReference type="RefSeq" id="WP_023362213.1">
    <property type="nucleotide sequence ID" value="NC_022657.1"/>
</dbReference>
<evidence type="ECO:0000313" key="9">
    <source>
        <dbReference type="Proteomes" id="UP000017746"/>
    </source>
</evidence>